<dbReference type="GO" id="GO:0032956">
    <property type="term" value="P:regulation of actin cytoskeleton organization"/>
    <property type="evidence" value="ECO:0007669"/>
    <property type="project" value="TreeGrafter"/>
</dbReference>
<name>A0A6G1HMN1_9PEZI</name>
<protein>
    <submittedName>
        <fullName evidence="6">WD40 repeat-like protein</fullName>
    </submittedName>
</protein>
<dbReference type="Pfam" id="PF00400">
    <property type="entry name" value="WD40"/>
    <property type="match status" value="3"/>
</dbReference>
<evidence type="ECO:0000313" key="7">
    <source>
        <dbReference type="Proteomes" id="UP000799640"/>
    </source>
</evidence>
<dbReference type="InterPro" id="IPR019775">
    <property type="entry name" value="WD40_repeat_CS"/>
</dbReference>
<proteinExistence type="inferred from homology"/>
<feature type="region of interest" description="Disordered" evidence="5">
    <location>
        <begin position="115"/>
        <end position="135"/>
    </location>
</feature>
<accession>A0A6G1HMN1</accession>
<evidence type="ECO:0000256" key="1">
    <source>
        <dbReference type="ARBA" id="ARBA00009890"/>
    </source>
</evidence>
<organism evidence="6 7">
    <name type="scientific">Trichodelitschia bisporula</name>
    <dbReference type="NCBI Taxonomy" id="703511"/>
    <lineage>
        <taxon>Eukaryota</taxon>
        <taxon>Fungi</taxon>
        <taxon>Dikarya</taxon>
        <taxon>Ascomycota</taxon>
        <taxon>Pezizomycotina</taxon>
        <taxon>Dothideomycetes</taxon>
        <taxon>Dothideomycetes incertae sedis</taxon>
        <taxon>Phaeotrichales</taxon>
        <taxon>Phaeotrichaceae</taxon>
        <taxon>Trichodelitschia</taxon>
    </lineage>
</organism>
<dbReference type="PROSITE" id="PS00678">
    <property type="entry name" value="WD_REPEATS_1"/>
    <property type="match status" value="1"/>
</dbReference>
<feature type="compositionally biased region" description="Basic residues" evidence="5">
    <location>
        <begin position="394"/>
        <end position="404"/>
    </location>
</feature>
<dbReference type="GO" id="GO:0031932">
    <property type="term" value="C:TORC2 complex"/>
    <property type="evidence" value="ECO:0007669"/>
    <property type="project" value="InterPro"/>
</dbReference>
<feature type="compositionally biased region" description="Low complexity" evidence="5">
    <location>
        <begin position="361"/>
        <end position="377"/>
    </location>
</feature>
<keyword evidence="2 4" id="KW-0853">WD repeat</keyword>
<evidence type="ECO:0000313" key="6">
    <source>
        <dbReference type="EMBL" id="KAF2397161.1"/>
    </source>
</evidence>
<feature type="region of interest" description="Disordered" evidence="5">
    <location>
        <begin position="1"/>
        <end position="22"/>
    </location>
</feature>
<evidence type="ECO:0000256" key="3">
    <source>
        <dbReference type="ARBA" id="ARBA00022737"/>
    </source>
</evidence>
<dbReference type="InterPro" id="IPR001680">
    <property type="entry name" value="WD40_rpt"/>
</dbReference>
<dbReference type="GO" id="GO:0031931">
    <property type="term" value="C:TORC1 complex"/>
    <property type="evidence" value="ECO:0007669"/>
    <property type="project" value="InterPro"/>
</dbReference>
<dbReference type="Proteomes" id="UP000799640">
    <property type="component" value="Unassembled WGS sequence"/>
</dbReference>
<dbReference type="EMBL" id="ML996704">
    <property type="protein sequence ID" value="KAF2397161.1"/>
    <property type="molecule type" value="Genomic_DNA"/>
</dbReference>
<feature type="region of interest" description="Disordered" evidence="5">
    <location>
        <begin position="1035"/>
        <end position="1084"/>
    </location>
</feature>
<sequence length="1231" mass="134146">MSKKRKADSDLPSSQDFHLSRTYDDAGGVAFSDLIEKDRTPLNDDDGVLLPLVGPQTAVELQTPVTSDPDARDPKRRRLDGALSPLQQRASSDVILTGFSPSPVPVMRSELLRSNTDNHGTNATPNGSPWNSQAPEWNAPASGMSPLSANTPDGLPALSRLRKRNHLISYHPKASMRQFNPDRLKKFKASTLPPAGGAHFTFEEQIMIGFLHEVMGVSWTGIDAIMGRGINCCATKFLRRPKGFNVSEVRRQIHYDRHIETIKSILVKDMSIAEVMDAFCHRLQEGKPPSDVGRRWAKASPVAKTGTPNIEAPSMETPGIETPNMVTPTIEAPNVETPNDIKVPRAAPVSRILRPRLERGTSASASASAPDTPSASSQLPSPDADVSSSEHTGRHALRSRHSLRLKNNTYADGMVPTQLKPYLDFFTRKTLKEGLSSIDWSDDPEAWKGTELHVPFDPDEAEELLACVQARLHQRKRAVPQSNASPVRQIISLVQDATTAELSDFAWRAKNGGKLNDRSYASIEGFLKDAARKRPQTSETAPPIQLARGGVPKTKAPLTTRLLQREISSAGPEPGSARTVAAQLKEMVHDAMNPVLNFTGASGDVGTVAWSPDGLQFAAGSVCLVDPSSMQYNRPNNLLLGDIPRKAIRELPEHSRPRPRTETGPNSTRAMQATQDPRLFETVSSVSFKADGSCFYSTGYDNALRVYDVSEGTKNCKMTWSYDHGAKVDLLGVSRVNGLIATGCHQTENSIRIFHHGSDGIELDSQFTSRLATKYPNKKSHPSCLRWGPHSLTSNLLLAGYATQVNDDVKETYGEICMWDVETGRPLTMSPSTGNIFDCAWSPSNRLLATASSAVSIKVNRGTRSVVKVYWPTESRWSSHGVELECTALDINDVVFCPQEQHYVAAGATDGKVYVWDIRRPDYLLHKFSHGEPLVEPDPNFAREVLDTGVCFCAWGDSRSRLHTASSDGILKAWDIFRSPQDAHITNIASFNSGIMSGAFSSDFSSLLIGEVNGSVSVLEAGAPSIKGRAVRPFRFEPAPTEPPPFLPTTPAERPTTPVDSLPTTDDESAPQGSTTPKHSPSGRALGEHLVATKQIAIRSFGPKRQAVRGRKYTGPWDRGADAGSLRAKAVVFQHGIRARRARTPCHIPLCRASVPHFTDEEGDSGRWADRIPGALRDAVAAAARHEGKGEMVPGMLSCAHCSAPARPRTGDEEQEVFPLSHSSGSCRIYG</sequence>
<dbReference type="OrthoDB" id="10248252at2759"/>
<dbReference type="PANTHER" id="PTHR19842:SF2">
    <property type="entry name" value="WD REPEAT PROTEIN (AFU_ORTHOLOGUE AFUA_5G04300)"/>
    <property type="match status" value="1"/>
</dbReference>
<dbReference type="InterPro" id="IPR036322">
    <property type="entry name" value="WD40_repeat_dom_sf"/>
</dbReference>
<reference evidence="6" key="1">
    <citation type="journal article" date="2020" name="Stud. Mycol.">
        <title>101 Dothideomycetes genomes: a test case for predicting lifestyles and emergence of pathogens.</title>
        <authorList>
            <person name="Haridas S."/>
            <person name="Albert R."/>
            <person name="Binder M."/>
            <person name="Bloem J."/>
            <person name="Labutti K."/>
            <person name="Salamov A."/>
            <person name="Andreopoulos B."/>
            <person name="Baker S."/>
            <person name="Barry K."/>
            <person name="Bills G."/>
            <person name="Bluhm B."/>
            <person name="Cannon C."/>
            <person name="Castanera R."/>
            <person name="Culley D."/>
            <person name="Daum C."/>
            <person name="Ezra D."/>
            <person name="Gonzalez J."/>
            <person name="Henrissat B."/>
            <person name="Kuo A."/>
            <person name="Liang C."/>
            <person name="Lipzen A."/>
            <person name="Lutzoni F."/>
            <person name="Magnuson J."/>
            <person name="Mondo S."/>
            <person name="Nolan M."/>
            <person name="Ohm R."/>
            <person name="Pangilinan J."/>
            <person name="Park H.-J."/>
            <person name="Ramirez L."/>
            <person name="Alfaro M."/>
            <person name="Sun H."/>
            <person name="Tritt A."/>
            <person name="Yoshinaga Y."/>
            <person name="Zwiers L.-H."/>
            <person name="Turgeon B."/>
            <person name="Goodwin S."/>
            <person name="Spatafora J."/>
            <person name="Crous P."/>
            <person name="Grigoriev I."/>
        </authorList>
    </citation>
    <scope>NUCLEOTIDE SEQUENCE</scope>
    <source>
        <strain evidence="6">CBS 262.69</strain>
    </source>
</reference>
<feature type="region of interest" description="Disordered" evidence="5">
    <location>
        <begin position="648"/>
        <end position="674"/>
    </location>
</feature>
<comment type="similarity">
    <text evidence="1">Belongs to the WD repeat LST8 family.</text>
</comment>
<keyword evidence="7" id="KW-1185">Reference proteome</keyword>
<dbReference type="PROSITE" id="PS50082">
    <property type="entry name" value="WD_REPEATS_2"/>
    <property type="match status" value="1"/>
</dbReference>
<dbReference type="InterPro" id="IPR015943">
    <property type="entry name" value="WD40/YVTN_repeat-like_dom_sf"/>
</dbReference>
<dbReference type="SUPFAM" id="SSF50978">
    <property type="entry name" value="WD40 repeat-like"/>
    <property type="match status" value="1"/>
</dbReference>
<dbReference type="GO" id="GO:0031929">
    <property type="term" value="P:TOR signaling"/>
    <property type="evidence" value="ECO:0007669"/>
    <property type="project" value="InterPro"/>
</dbReference>
<evidence type="ECO:0000256" key="4">
    <source>
        <dbReference type="PROSITE-ProRule" id="PRU00221"/>
    </source>
</evidence>
<feature type="repeat" description="WD" evidence="4">
    <location>
        <begin position="891"/>
        <end position="926"/>
    </location>
</feature>
<dbReference type="Gene3D" id="2.130.10.10">
    <property type="entry name" value="YVTN repeat-like/Quinoprotein amine dehydrogenase"/>
    <property type="match status" value="1"/>
</dbReference>
<gene>
    <name evidence="6" type="ORF">EJ06DRAFT_524160</name>
</gene>
<keyword evidence="3" id="KW-0677">Repeat</keyword>
<feature type="compositionally biased region" description="Polar residues" evidence="5">
    <location>
        <begin position="663"/>
        <end position="674"/>
    </location>
</feature>
<feature type="region of interest" description="Disordered" evidence="5">
    <location>
        <begin position="300"/>
        <end position="321"/>
    </location>
</feature>
<dbReference type="SMART" id="SM00320">
    <property type="entry name" value="WD40"/>
    <property type="match status" value="7"/>
</dbReference>
<feature type="compositionally biased region" description="Basic and acidic residues" evidence="5">
    <location>
        <begin position="648"/>
        <end position="661"/>
    </location>
</feature>
<dbReference type="InterPro" id="IPR037588">
    <property type="entry name" value="MLST8"/>
</dbReference>
<dbReference type="AlphaFoldDB" id="A0A6G1HMN1"/>
<evidence type="ECO:0000256" key="2">
    <source>
        <dbReference type="ARBA" id="ARBA00022574"/>
    </source>
</evidence>
<dbReference type="PANTHER" id="PTHR19842">
    <property type="entry name" value="G BETA-LIKE PROTEIN GBL"/>
    <property type="match status" value="1"/>
</dbReference>
<feature type="region of interest" description="Disordered" evidence="5">
    <location>
        <begin position="333"/>
        <end position="404"/>
    </location>
</feature>
<evidence type="ECO:0000256" key="5">
    <source>
        <dbReference type="SAM" id="MobiDB-lite"/>
    </source>
</evidence>